<evidence type="ECO:0000313" key="6">
    <source>
        <dbReference type="Proteomes" id="UP000029482"/>
    </source>
</evidence>
<dbReference type="GO" id="GO:0005829">
    <property type="term" value="C:cytosol"/>
    <property type="evidence" value="ECO:0007669"/>
    <property type="project" value="TreeGrafter"/>
</dbReference>
<dbReference type="AlphaFoldDB" id="A0A089X6Q4"/>
<dbReference type="CDD" id="cd06127">
    <property type="entry name" value="DEDDh"/>
    <property type="match status" value="1"/>
</dbReference>
<keyword evidence="3" id="KW-0269">Exonuclease</keyword>
<dbReference type="Proteomes" id="UP000029482">
    <property type="component" value="Chromosome"/>
</dbReference>
<evidence type="ECO:0000259" key="4">
    <source>
        <dbReference type="SMART" id="SM00479"/>
    </source>
</evidence>
<name>A0A089X6Q4_STRGA</name>
<dbReference type="Pfam" id="PF00929">
    <property type="entry name" value="RNase_T"/>
    <property type="match status" value="1"/>
</dbReference>
<evidence type="ECO:0000313" key="5">
    <source>
        <dbReference type="EMBL" id="AIR96754.1"/>
    </source>
</evidence>
<dbReference type="RefSeq" id="WP_052413595.1">
    <property type="nucleotide sequence ID" value="NZ_CP009438.1"/>
</dbReference>
<organism evidence="5 6">
    <name type="scientific">Streptomyces glaucescens</name>
    <dbReference type="NCBI Taxonomy" id="1907"/>
    <lineage>
        <taxon>Bacteria</taxon>
        <taxon>Bacillati</taxon>
        <taxon>Actinomycetota</taxon>
        <taxon>Actinomycetes</taxon>
        <taxon>Kitasatosporales</taxon>
        <taxon>Streptomycetaceae</taxon>
        <taxon>Streptomyces</taxon>
    </lineage>
</organism>
<keyword evidence="2" id="KW-0378">Hydrolase</keyword>
<dbReference type="Gene3D" id="3.30.420.10">
    <property type="entry name" value="Ribonuclease H-like superfamily/Ribonuclease H"/>
    <property type="match status" value="1"/>
</dbReference>
<dbReference type="GO" id="GO:0003676">
    <property type="term" value="F:nucleic acid binding"/>
    <property type="evidence" value="ECO:0007669"/>
    <property type="project" value="InterPro"/>
</dbReference>
<feature type="domain" description="Exonuclease" evidence="4">
    <location>
        <begin position="162"/>
        <end position="338"/>
    </location>
</feature>
<gene>
    <name evidence="5" type="ORF">SGLAU_03640</name>
</gene>
<dbReference type="GO" id="GO:0008408">
    <property type="term" value="F:3'-5' exonuclease activity"/>
    <property type="evidence" value="ECO:0007669"/>
    <property type="project" value="TreeGrafter"/>
</dbReference>
<sequence length="364" mass="40026">MYFDPWSPEPFLQALVEALPDGWSGMCTKPHPEGGEYEDLRLREMTRDALVWAEFLSPDEATSPGERILIGLEAGDMSTRYGLTIGLLKGPGAASALFLSLPGNPVDNQQEFYRLPANTTPAEVAHVLCQLSRAADRSVVDDILHEAAADTRYPTGWFPGERIIVLDLETTGLNEHQDRIVEAAWLLADRRALAWDSVLINPGVPVKDSYRIHAIDDVTALHHGRNPREAIDEVTGAVAKHIVDGATLVVFNRTFDLPFLAAECRRHGLPTLEDRVGRPLKVVDPMRIHQSVQRRGGSSKLVDLALLYSPGNTASHSALGDCLATWDVLAALCRNESRAIVRRAFNGSAREAQELTLRHLLALS</sequence>
<dbReference type="InterPro" id="IPR036397">
    <property type="entry name" value="RNaseH_sf"/>
</dbReference>
<keyword evidence="1" id="KW-0540">Nuclease</keyword>
<dbReference type="EMBL" id="CP009438">
    <property type="protein sequence ID" value="AIR96754.1"/>
    <property type="molecule type" value="Genomic_DNA"/>
</dbReference>
<evidence type="ECO:0000256" key="3">
    <source>
        <dbReference type="ARBA" id="ARBA00022839"/>
    </source>
</evidence>
<accession>A0A089X6Q4</accession>
<evidence type="ECO:0000256" key="1">
    <source>
        <dbReference type="ARBA" id="ARBA00022722"/>
    </source>
</evidence>
<dbReference type="InterPro" id="IPR013520">
    <property type="entry name" value="Ribonucl_H"/>
</dbReference>
<dbReference type="PANTHER" id="PTHR30231">
    <property type="entry name" value="DNA POLYMERASE III SUBUNIT EPSILON"/>
    <property type="match status" value="1"/>
</dbReference>
<dbReference type="HOGENOM" id="CLU_760577_0_0_11"/>
<protein>
    <recommendedName>
        <fullName evidence="4">Exonuclease domain-containing protein</fullName>
    </recommendedName>
</protein>
<dbReference type="SMART" id="SM00479">
    <property type="entry name" value="EXOIII"/>
    <property type="match status" value="1"/>
</dbReference>
<keyword evidence="6" id="KW-1185">Reference proteome</keyword>
<dbReference type="eggNOG" id="COG0847">
    <property type="taxonomic scope" value="Bacteria"/>
</dbReference>
<proteinExistence type="predicted"/>
<evidence type="ECO:0000256" key="2">
    <source>
        <dbReference type="ARBA" id="ARBA00022801"/>
    </source>
</evidence>
<dbReference type="OrthoDB" id="9791657at2"/>
<dbReference type="InterPro" id="IPR012337">
    <property type="entry name" value="RNaseH-like_sf"/>
</dbReference>
<reference evidence="6" key="1">
    <citation type="journal article" date="2015" name="J. Biotechnol.">
        <title>Complete genome sequence of the actinobacterium Streptomyces glaucescens GLA.O (DSM 40922) consisting of a linear chromosome and one linear plasmid.</title>
        <authorList>
            <person name="Ortseifen V."/>
            <person name="Winkler A."/>
            <person name="Albersmeier A."/>
            <person name="Wendler S."/>
            <person name="Puhler A."/>
            <person name="Kalinowski J."/>
            <person name="Ruckert C."/>
        </authorList>
    </citation>
    <scope>NUCLEOTIDE SEQUENCE [LARGE SCALE GENOMIC DNA]</scope>
    <source>
        <strain evidence="6">DSM 40922 / GLA O</strain>
    </source>
</reference>
<dbReference type="SUPFAM" id="SSF53098">
    <property type="entry name" value="Ribonuclease H-like"/>
    <property type="match status" value="1"/>
</dbReference>
<dbReference type="PANTHER" id="PTHR30231:SF4">
    <property type="entry name" value="PROTEIN NEN2"/>
    <property type="match status" value="1"/>
</dbReference>
<dbReference type="KEGG" id="sgu:SGLAU_03640"/>
<dbReference type="STRING" id="1907.SGLAU_03640"/>